<evidence type="ECO:0000313" key="2">
    <source>
        <dbReference type="Proteomes" id="UP000001055"/>
    </source>
</evidence>
<name>Q0TW87_PHANO</name>
<dbReference type="KEGG" id="pno:SNOG_16209"/>
<protein>
    <submittedName>
        <fullName evidence="1">Uncharacterized protein</fullName>
    </submittedName>
</protein>
<dbReference type="Proteomes" id="UP000001055">
    <property type="component" value="Unassembled WGS sequence"/>
</dbReference>
<gene>
    <name evidence="1" type="ORF">SNOG_16209</name>
</gene>
<dbReference type="EMBL" id="CH445368">
    <property type="protein sequence ID" value="EAT76393.2"/>
    <property type="molecule type" value="Genomic_DNA"/>
</dbReference>
<reference evidence="2" key="1">
    <citation type="journal article" date="2007" name="Plant Cell">
        <title>Dothideomycete-plant interactions illuminated by genome sequencing and EST analysis of the wheat pathogen Stagonospora nodorum.</title>
        <authorList>
            <person name="Hane J.K."/>
            <person name="Lowe R.G."/>
            <person name="Solomon P.S."/>
            <person name="Tan K.C."/>
            <person name="Schoch C.L."/>
            <person name="Spatafora J.W."/>
            <person name="Crous P.W."/>
            <person name="Kodira C."/>
            <person name="Birren B.W."/>
            <person name="Galagan J.E."/>
            <person name="Torriani S.F."/>
            <person name="McDonald B.A."/>
            <person name="Oliver R.P."/>
        </authorList>
    </citation>
    <scope>NUCLEOTIDE SEQUENCE [LARGE SCALE GENOMIC DNA]</scope>
    <source>
        <strain evidence="2">SN15 / ATCC MYA-4574 / FGSC 10173</strain>
    </source>
</reference>
<dbReference type="AlphaFoldDB" id="Q0TW87"/>
<dbReference type="HOGENOM" id="CLU_2513407_0_0_1"/>
<accession>Q0TW87</accession>
<proteinExistence type="predicted"/>
<organism evidence="1 2">
    <name type="scientific">Phaeosphaeria nodorum (strain SN15 / ATCC MYA-4574 / FGSC 10173)</name>
    <name type="common">Glume blotch fungus</name>
    <name type="synonym">Parastagonospora nodorum</name>
    <dbReference type="NCBI Taxonomy" id="321614"/>
    <lineage>
        <taxon>Eukaryota</taxon>
        <taxon>Fungi</taxon>
        <taxon>Dikarya</taxon>
        <taxon>Ascomycota</taxon>
        <taxon>Pezizomycotina</taxon>
        <taxon>Dothideomycetes</taxon>
        <taxon>Pleosporomycetidae</taxon>
        <taxon>Pleosporales</taxon>
        <taxon>Pleosporineae</taxon>
        <taxon>Phaeosphaeriaceae</taxon>
        <taxon>Parastagonospora</taxon>
    </lineage>
</organism>
<dbReference type="RefSeq" id="XP_001806333.1">
    <property type="nucleotide sequence ID" value="XM_001806281.1"/>
</dbReference>
<sequence length="85" mass="8983">MSCLPSPVISLEVDTIARTLAATEYQAIGYSTGEQANPKADDSSHGPRPGLECVAIYVYLPTEDGRSLNQADVALSARAELFGLV</sequence>
<dbReference type="GeneID" id="5983263"/>
<evidence type="ECO:0000313" key="1">
    <source>
        <dbReference type="EMBL" id="EAT76393.2"/>
    </source>
</evidence>
<dbReference type="InParanoid" id="Q0TW87"/>